<evidence type="ECO:0000256" key="1">
    <source>
        <dbReference type="ARBA" id="ARBA00010641"/>
    </source>
</evidence>
<evidence type="ECO:0000313" key="7">
    <source>
        <dbReference type="EMBL" id="MDQ0467443.1"/>
    </source>
</evidence>
<dbReference type="InterPro" id="IPR013324">
    <property type="entry name" value="RNA_pol_sigma_r3/r4-like"/>
</dbReference>
<dbReference type="InterPro" id="IPR013249">
    <property type="entry name" value="RNA_pol_sigma70_r4_t2"/>
</dbReference>
<dbReference type="InterPro" id="IPR039425">
    <property type="entry name" value="RNA_pol_sigma-70-like"/>
</dbReference>
<keyword evidence="4" id="KW-0804">Transcription</keyword>
<keyword evidence="8" id="KW-1185">Reference proteome</keyword>
<evidence type="ECO:0000256" key="2">
    <source>
        <dbReference type="ARBA" id="ARBA00023015"/>
    </source>
</evidence>
<evidence type="ECO:0000313" key="8">
    <source>
        <dbReference type="Proteomes" id="UP001242480"/>
    </source>
</evidence>
<dbReference type="Gene3D" id="1.10.1740.10">
    <property type="match status" value="1"/>
</dbReference>
<name>A0ABU0J1X1_9HYPH</name>
<evidence type="ECO:0000259" key="6">
    <source>
        <dbReference type="Pfam" id="PF08281"/>
    </source>
</evidence>
<dbReference type="PANTHER" id="PTHR43133">
    <property type="entry name" value="RNA POLYMERASE ECF-TYPE SIGMA FACTO"/>
    <property type="match status" value="1"/>
</dbReference>
<reference evidence="7 8" key="1">
    <citation type="submission" date="2023-07" db="EMBL/GenBank/DDBJ databases">
        <title>Genomic Encyclopedia of Type Strains, Phase IV (KMG-IV): sequencing the most valuable type-strain genomes for metagenomic binning, comparative biology and taxonomic classification.</title>
        <authorList>
            <person name="Goeker M."/>
        </authorList>
    </citation>
    <scope>NUCLEOTIDE SEQUENCE [LARGE SCALE GENOMIC DNA]</scope>
    <source>
        <strain evidence="7 8">DSM 19619</strain>
    </source>
</reference>
<dbReference type="InterPro" id="IPR007627">
    <property type="entry name" value="RNA_pol_sigma70_r2"/>
</dbReference>
<dbReference type="Pfam" id="PF04542">
    <property type="entry name" value="Sigma70_r2"/>
    <property type="match status" value="1"/>
</dbReference>
<comment type="similarity">
    <text evidence="1">Belongs to the sigma-70 factor family. ECF subfamily.</text>
</comment>
<keyword evidence="2" id="KW-0805">Transcription regulation</keyword>
<sequence length="179" mass="19227">MQETIDTLLTGVARKDAAAFRALYDQAAPKLLGVALRILKRRESAEDVVQDVFVKLWNGQASFDPALGSGFAFLATITRNRALDILRRRSEQSAGDETDMDAVMDLMPSPEAVAADRSDLRALLACMDGLADGPRRAILSAYVDGAQGSEIAAALAVPIGTVKSWIHRGLASLRECLGR</sequence>
<evidence type="ECO:0000256" key="3">
    <source>
        <dbReference type="ARBA" id="ARBA00023082"/>
    </source>
</evidence>
<dbReference type="Gene3D" id="1.10.10.10">
    <property type="entry name" value="Winged helix-like DNA-binding domain superfamily/Winged helix DNA-binding domain"/>
    <property type="match status" value="1"/>
</dbReference>
<protein>
    <submittedName>
        <fullName evidence="7">RNA polymerase sigma-70 factor (ECF subfamily)</fullName>
    </submittedName>
</protein>
<dbReference type="Proteomes" id="UP001242480">
    <property type="component" value="Unassembled WGS sequence"/>
</dbReference>
<proteinExistence type="inferred from homology"/>
<keyword evidence="3" id="KW-0731">Sigma factor</keyword>
<dbReference type="NCBIfam" id="TIGR02937">
    <property type="entry name" value="sigma70-ECF"/>
    <property type="match status" value="1"/>
</dbReference>
<evidence type="ECO:0000259" key="5">
    <source>
        <dbReference type="Pfam" id="PF04542"/>
    </source>
</evidence>
<accession>A0ABU0J1X1</accession>
<dbReference type="EMBL" id="JAUSVX010000001">
    <property type="protein sequence ID" value="MDQ0467443.1"/>
    <property type="molecule type" value="Genomic_DNA"/>
</dbReference>
<dbReference type="Pfam" id="PF08281">
    <property type="entry name" value="Sigma70_r4_2"/>
    <property type="match status" value="1"/>
</dbReference>
<dbReference type="PANTHER" id="PTHR43133:SF62">
    <property type="entry name" value="RNA POLYMERASE SIGMA FACTOR SIGZ"/>
    <property type="match status" value="1"/>
</dbReference>
<evidence type="ECO:0000256" key="4">
    <source>
        <dbReference type="ARBA" id="ARBA00023163"/>
    </source>
</evidence>
<organism evidence="7 8">
    <name type="scientific">Labrys wisconsinensis</name>
    <dbReference type="NCBI Taxonomy" id="425677"/>
    <lineage>
        <taxon>Bacteria</taxon>
        <taxon>Pseudomonadati</taxon>
        <taxon>Pseudomonadota</taxon>
        <taxon>Alphaproteobacteria</taxon>
        <taxon>Hyphomicrobiales</taxon>
        <taxon>Xanthobacteraceae</taxon>
        <taxon>Labrys</taxon>
    </lineage>
</organism>
<dbReference type="SUPFAM" id="SSF88946">
    <property type="entry name" value="Sigma2 domain of RNA polymerase sigma factors"/>
    <property type="match status" value="1"/>
</dbReference>
<feature type="domain" description="RNA polymerase sigma factor 70 region 4 type 2" evidence="6">
    <location>
        <begin position="121"/>
        <end position="173"/>
    </location>
</feature>
<dbReference type="InterPro" id="IPR014284">
    <property type="entry name" value="RNA_pol_sigma-70_dom"/>
</dbReference>
<feature type="domain" description="RNA polymerase sigma-70 region 2" evidence="5">
    <location>
        <begin position="23"/>
        <end position="90"/>
    </location>
</feature>
<dbReference type="InterPro" id="IPR013325">
    <property type="entry name" value="RNA_pol_sigma_r2"/>
</dbReference>
<dbReference type="InterPro" id="IPR036388">
    <property type="entry name" value="WH-like_DNA-bd_sf"/>
</dbReference>
<comment type="caution">
    <text evidence="7">The sequence shown here is derived from an EMBL/GenBank/DDBJ whole genome shotgun (WGS) entry which is preliminary data.</text>
</comment>
<gene>
    <name evidence="7" type="ORF">QO011_000438</name>
</gene>
<dbReference type="RefSeq" id="WP_307267049.1">
    <property type="nucleotide sequence ID" value="NZ_JAUSVX010000001.1"/>
</dbReference>
<dbReference type="SUPFAM" id="SSF88659">
    <property type="entry name" value="Sigma3 and sigma4 domains of RNA polymerase sigma factors"/>
    <property type="match status" value="1"/>
</dbReference>
<dbReference type="CDD" id="cd06171">
    <property type="entry name" value="Sigma70_r4"/>
    <property type="match status" value="1"/>
</dbReference>